<proteinExistence type="predicted"/>
<gene>
    <name evidence="1" type="ORF">PSTG_04162</name>
</gene>
<organism evidence="1 2">
    <name type="scientific">Puccinia striiformis f. sp. tritici PST-78</name>
    <dbReference type="NCBI Taxonomy" id="1165861"/>
    <lineage>
        <taxon>Eukaryota</taxon>
        <taxon>Fungi</taxon>
        <taxon>Dikarya</taxon>
        <taxon>Basidiomycota</taxon>
        <taxon>Pucciniomycotina</taxon>
        <taxon>Pucciniomycetes</taxon>
        <taxon>Pucciniales</taxon>
        <taxon>Pucciniaceae</taxon>
        <taxon>Puccinia</taxon>
    </lineage>
</organism>
<sequence>MSSSWNLSSALMGLLDTPEIENETDFESMDQSERKRTVNHLVDRLTSSSDSIGDPQIFQSFQSLLKHALSIPQSSLYSILDVLLSSFETEVTSTLRDANFNNRTAHQSDRPNLERFGFLLIRPGEICEKRRLTERGFRRSSQTLHQDKPKST</sequence>
<evidence type="ECO:0000313" key="2">
    <source>
        <dbReference type="Proteomes" id="UP000054564"/>
    </source>
</evidence>
<evidence type="ECO:0000313" key="1">
    <source>
        <dbReference type="EMBL" id="KNF02564.1"/>
    </source>
</evidence>
<comment type="caution">
    <text evidence="1">The sequence shown here is derived from an EMBL/GenBank/DDBJ whole genome shotgun (WGS) entry which is preliminary data.</text>
</comment>
<dbReference type="EMBL" id="AJIL01000022">
    <property type="protein sequence ID" value="KNF02564.1"/>
    <property type="molecule type" value="Genomic_DNA"/>
</dbReference>
<name>A0A0L0VTG1_9BASI</name>
<dbReference type="AlphaFoldDB" id="A0A0L0VTG1"/>
<dbReference type="Proteomes" id="UP000054564">
    <property type="component" value="Unassembled WGS sequence"/>
</dbReference>
<accession>A0A0L0VTG1</accession>
<reference evidence="2" key="1">
    <citation type="submission" date="2014-03" db="EMBL/GenBank/DDBJ databases">
        <title>The Genome Sequence of Puccinia striiformis f. sp. tritici PST-78.</title>
        <authorList>
            <consortium name="The Broad Institute Genome Sequencing Platform"/>
            <person name="Cuomo C."/>
            <person name="Hulbert S."/>
            <person name="Chen X."/>
            <person name="Walker B."/>
            <person name="Young S.K."/>
            <person name="Zeng Q."/>
            <person name="Gargeya S."/>
            <person name="Fitzgerald M."/>
            <person name="Haas B."/>
            <person name="Abouelleil A."/>
            <person name="Alvarado L."/>
            <person name="Arachchi H.M."/>
            <person name="Berlin A.M."/>
            <person name="Chapman S.B."/>
            <person name="Goldberg J."/>
            <person name="Griggs A."/>
            <person name="Gujja S."/>
            <person name="Hansen M."/>
            <person name="Howarth C."/>
            <person name="Imamovic A."/>
            <person name="Larimer J."/>
            <person name="McCowan C."/>
            <person name="Montmayeur A."/>
            <person name="Murphy C."/>
            <person name="Neiman D."/>
            <person name="Pearson M."/>
            <person name="Priest M."/>
            <person name="Roberts A."/>
            <person name="Saif S."/>
            <person name="Shea T."/>
            <person name="Sisk P."/>
            <person name="Sykes S."/>
            <person name="Wortman J."/>
            <person name="Nusbaum C."/>
            <person name="Birren B."/>
        </authorList>
    </citation>
    <scope>NUCLEOTIDE SEQUENCE [LARGE SCALE GENOMIC DNA]</scope>
    <source>
        <strain evidence="2">race PST-78</strain>
    </source>
</reference>
<protein>
    <submittedName>
        <fullName evidence="1">Uncharacterized protein</fullName>
    </submittedName>
</protein>
<keyword evidence="2" id="KW-1185">Reference proteome</keyword>
<dbReference type="STRING" id="1165861.A0A0L0VTG1"/>